<comment type="caution">
    <text evidence="3">The sequence shown here is derived from an EMBL/GenBank/DDBJ whole genome shotgun (WGS) entry which is preliminary data.</text>
</comment>
<dbReference type="InterPro" id="IPR012551">
    <property type="entry name" value="DUF1707_SHOCT-like"/>
</dbReference>
<dbReference type="RefSeq" id="WP_344115174.1">
    <property type="nucleotide sequence ID" value="NZ_BAAANE010000010.1"/>
</dbReference>
<accession>A0ABN2FP63</accession>
<keyword evidence="1" id="KW-0472">Membrane</keyword>
<protein>
    <recommendedName>
        <fullName evidence="2">DUF1707 domain-containing protein</fullName>
    </recommendedName>
</protein>
<dbReference type="Proteomes" id="UP001501319">
    <property type="component" value="Unassembled WGS sequence"/>
</dbReference>
<evidence type="ECO:0000313" key="3">
    <source>
        <dbReference type="EMBL" id="GAA1655579.1"/>
    </source>
</evidence>
<feature type="domain" description="DUF1707" evidence="2">
    <location>
        <begin position="22"/>
        <end position="68"/>
    </location>
</feature>
<feature type="transmembrane region" description="Helical" evidence="1">
    <location>
        <begin position="86"/>
        <end position="106"/>
    </location>
</feature>
<reference evidence="3 4" key="1">
    <citation type="journal article" date="2019" name="Int. J. Syst. Evol. Microbiol.">
        <title>The Global Catalogue of Microorganisms (GCM) 10K type strain sequencing project: providing services to taxonomists for standard genome sequencing and annotation.</title>
        <authorList>
            <consortium name="The Broad Institute Genomics Platform"/>
            <consortium name="The Broad Institute Genome Sequencing Center for Infectious Disease"/>
            <person name="Wu L."/>
            <person name="Ma J."/>
        </authorList>
    </citation>
    <scope>NUCLEOTIDE SEQUENCE [LARGE SCALE GENOMIC DNA]</scope>
    <source>
        <strain evidence="3 4">JCM 14306</strain>
    </source>
</reference>
<keyword evidence="1" id="KW-0812">Transmembrane</keyword>
<name>A0ABN2FP63_9ACTN</name>
<keyword evidence="4" id="KW-1185">Reference proteome</keyword>
<evidence type="ECO:0000259" key="2">
    <source>
        <dbReference type="Pfam" id="PF08044"/>
    </source>
</evidence>
<dbReference type="Pfam" id="PF08044">
    <property type="entry name" value="DUF1707"/>
    <property type="match status" value="1"/>
</dbReference>
<feature type="transmembrane region" description="Helical" evidence="1">
    <location>
        <begin position="112"/>
        <end position="130"/>
    </location>
</feature>
<evidence type="ECO:0000256" key="1">
    <source>
        <dbReference type="SAM" id="Phobius"/>
    </source>
</evidence>
<proteinExistence type="predicted"/>
<keyword evidence="1" id="KW-1133">Transmembrane helix</keyword>
<dbReference type="EMBL" id="BAAANE010000010">
    <property type="protein sequence ID" value="GAA1655579.1"/>
    <property type="molecule type" value="Genomic_DNA"/>
</dbReference>
<organism evidence="3 4">
    <name type="scientific">Kribbella alba</name>
    <dbReference type="NCBI Taxonomy" id="190197"/>
    <lineage>
        <taxon>Bacteria</taxon>
        <taxon>Bacillati</taxon>
        <taxon>Actinomycetota</taxon>
        <taxon>Actinomycetes</taxon>
        <taxon>Propionibacteriales</taxon>
        <taxon>Kribbellaceae</taxon>
        <taxon>Kribbella</taxon>
    </lineage>
</organism>
<sequence>MNSLTSTLGPLLSPDELPLTASDRQTAHARLDSAVHQGALTSHQATDRHDQLGAARTRGELRNVFHGLHDAVPPSGLTLALRIVSAGWLLVCVMQFLIWVILAVFGHFDGPWWLWSDLGLGLGVAVLWWTNESYHRKSQLSAVGR</sequence>
<gene>
    <name evidence="3" type="ORF">GCM10009744_55100</name>
</gene>
<evidence type="ECO:0000313" key="4">
    <source>
        <dbReference type="Proteomes" id="UP001501319"/>
    </source>
</evidence>